<dbReference type="AlphaFoldDB" id="A0A167QXB3"/>
<gene>
    <name evidence="2" type="ORF">CALVIDRAFT_271047</name>
</gene>
<evidence type="ECO:0000256" key="1">
    <source>
        <dbReference type="SAM" id="MobiDB-lite"/>
    </source>
</evidence>
<organism evidence="2 3">
    <name type="scientific">Calocera viscosa (strain TUFC12733)</name>
    <dbReference type="NCBI Taxonomy" id="1330018"/>
    <lineage>
        <taxon>Eukaryota</taxon>
        <taxon>Fungi</taxon>
        <taxon>Dikarya</taxon>
        <taxon>Basidiomycota</taxon>
        <taxon>Agaricomycotina</taxon>
        <taxon>Dacrymycetes</taxon>
        <taxon>Dacrymycetales</taxon>
        <taxon>Dacrymycetaceae</taxon>
        <taxon>Calocera</taxon>
    </lineage>
</organism>
<name>A0A167QXB3_CALVF</name>
<evidence type="ECO:0000313" key="2">
    <source>
        <dbReference type="EMBL" id="KZP00345.1"/>
    </source>
</evidence>
<feature type="compositionally biased region" description="Polar residues" evidence="1">
    <location>
        <begin position="17"/>
        <end position="29"/>
    </location>
</feature>
<keyword evidence="3" id="KW-1185">Reference proteome</keyword>
<evidence type="ECO:0000313" key="3">
    <source>
        <dbReference type="Proteomes" id="UP000076738"/>
    </source>
</evidence>
<accession>A0A167QXB3</accession>
<reference evidence="2 3" key="1">
    <citation type="journal article" date="2016" name="Mol. Biol. Evol.">
        <title>Comparative Genomics of Early-Diverging Mushroom-Forming Fungi Provides Insights into the Origins of Lignocellulose Decay Capabilities.</title>
        <authorList>
            <person name="Nagy L.G."/>
            <person name="Riley R."/>
            <person name="Tritt A."/>
            <person name="Adam C."/>
            <person name="Daum C."/>
            <person name="Floudas D."/>
            <person name="Sun H."/>
            <person name="Yadav J.S."/>
            <person name="Pangilinan J."/>
            <person name="Larsson K.H."/>
            <person name="Matsuura K."/>
            <person name="Barry K."/>
            <person name="Labutti K."/>
            <person name="Kuo R."/>
            <person name="Ohm R.A."/>
            <person name="Bhattacharya S.S."/>
            <person name="Shirouzu T."/>
            <person name="Yoshinaga Y."/>
            <person name="Martin F.M."/>
            <person name="Grigoriev I.V."/>
            <person name="Hibbett D.S."/>
        </authorList>
    </citation>
    <scope>NUCLEOTIDE SEQUENCE [LARGE SCALE GENOMIC DNA]</scope>
    <source>
        <strain evidence="2 3">TUFC12733</strain>
    </source>
</reference>
<sequence>MASYISSWFSGSPAPKSPTTASAIPQITIANGDASDADATPRPSPQAEANHVNGVEVAHADAGDTMFPAPDSVQRAAAPTITLSSPTSSPVLDGSDRNMPPPPVPASSGVGGLKATVKAQKKALKRQLKEALAPGHSQMDWAILKTKAHNMRVSALKRHGDTVLTRGYRAWTRSSA</sequence>
<feature type="compositionally biased region" description="Low complexity" evidence="1">
    <location>
        <begin position="76"/>
        <end position="90"/>
    </location>
</feature>
<feature type="region of interest" description="Disordered" evidence="1">
    <location>
        <begin position="1"/>
        <end position="114"/>
    </location>
</feature>
<feature type="compositionally biased region" description="Polar residues" evidence="1">
    <location>
        <begin position="1"/>
        <end position="10"/>
    </location>
</feature>
<proteinExistence type="predicted"/>
<protein>
    <submittedName>
        <fullName evidence="2">Uncharacterized protein</fullName>
    </submittedName>
</protein>
<dbReference type="EMBL" id="KV417269">
    <property type="protein sequence ID" value="KZP00345.1"/>
    <property type="molecule type" value="Genomic_DNA"/>
</dbReference>
<dbReference type="Proteomes" id="UP000076738">
    <property type="component" value="Unassembled WGS sequence"/>
</dbReference>